<protein>
    <submittedName>
        <fullName evidence="9">TRAP transporter large permease</fullName>
    </submittedName>
</protein>
<dbReference type="PANTHER" id="PTHR33362">
    <property type="entry name" value="SIALIC ACID TRAP TRANSPORTER PERMEASE PROTEIN SIAT-RELATED"/>
    <property type="match status" value="1"/>
</dbReference>
<feature type="transmembrane region" description="Helical" evidence="7">
    <location>
        <begin position="98"/>
        <end position="118"/>
    </location>
</feature>
<evidence type="ECO:0000256" key="7">
    <source>
        <dbReference type="SAM" id="Phobius"/>
    </source>
</evidence>
<dbReference type="RefSeq" id="WP_371753956.1">
    <property type="nucleotide sequence ID" value="NZ_JAYJLD010000010.1"/>
</dbReference>
<dbReference type="Pfam" id="PF06808">
    <property type="entry name" value="DctM"/>
    <property type="match status" value="1"/>
</dbReference>
<evidence type="ECO:0000313" key="10">
    <source>
        <dbReference type="Proteomes" id="UP001310386"/>
    </source>
</evidence>
<feature type="transmembrane region" description="Helical" evidence="7">
    <location>
        <begin position="242"/>
        <end position="258"/>
    </location>
</feature>
<feature type="transmembrane region" description="Helical" evidence="7">
    <location>
        <begin position="139"/>
        <end position="161"/>
    </location>
</feature>
<sequence length="428" mass="45790">MTLIILAVVFIIFLFVGTPVSFVIGISSMTASFVDKGIPPSAITTKLVTGIDTFPIMAGAFFILAGELMSNGSITKRLIDFSKIIIGRIRGGTAQTSVLASVFFAGISGAAVADLAAVGSILTPAMKKEGYDDTFSTSLPVAASIVGPIIPPSVIMVFYAMATNSSIGALFLAGIVPGILMGLAIMAYTMYLSIKRKYPRNDEPFPGILQFLVIFRKAILVLFMPLIIVGGVLSGVFTATESGNIAVIYALFLSLIVYREYTFKQIYRIFVGSAVTISIALLVISTASSLAWILAVEQLPQRALSIFTGITDTPLYFLILLNIVLLIVGMFLDPGAAVILLAPMLLPLGEYFMIDPLHLAIIVILNLTIGLITPPVGVCLYVGSSIGKIPIEKVVKGVLPFVFIEILVLLFITFIPQISLFLPRLFGF</sequence>
<evidence type="ECO:0000256" key="4">
    <source>
        <dbReference type="ARBA" id="ARBA00022692"/>
    </source>
</evidence>
<keyword evidence="10" id="KW-1185">Reference proteome</keyword>
<keyword evidence="6 7" id="KW-0472">Membrane</keyword>
<dbReference type="InterPro" id="IPR010656">
    <property type="entry name" value="DctM"/>
</dbReference>
<dbReference type="InterPro" id="IPR004681">
    <property type="entry name" value="TRAP_DctM"/>
</dbReference>
<evidence type="ECO:0000256" key="2">
    <source>
        <dbReference type="ARBA" id="ARBA00022475"/>
    </source>
</evidence>
<reference evidence="9" key="1">
    <citation type="submission" date="2023-12" db="EMBL/GenBank/DDBJ databases">
        <title>Fervidustalea candida gen. nov., sp. nov., a novel member of the family Paenibacillaceae isolated from a geothermal area.</title>
        <authorList>
            <person name="Li W.-J."/>
            <person name="Jiao J.-Y."/>
            <person name="Chen Y."/>
        </authorList>
    </citation>
    <scope>NUCLEOTIDE SEQUENCE</scope>
    <source>
        <strain evidence="9">SYSU GA230002</strain>
    </source>
</reference>
<feature type="transmembrane region" description="Helical" evidence="7">
    <location>
        <begin position="213"/>
        <end position="236"/>
    </location>
</feature>
<keyword evidence="2" id="KW-1003">Cell membrane</keyword>
<feature type="domain" description="TRAP C4-dicarboxylate transport system permease DctM subunit" evidence="8">
    <location>
        <begin position="8"/>
        <end position="418"/>
    </location>
</feature>
<feature type="transmembrane region" description="Helical" evidence="7">
    <location>
        <begin position="270"/>
        <end position="295"/>
    </location>
</feature>
<evidence type="ECO:0000256" key="1">
    <source>
        <dbReference type="ARBA" id="ARBA00004429"/>
    </source>
</evidence>
<keyword evidence="4 7" id="KW-0812">Transmembrane</keyword>
<feature type="transmembrane region" description="Helical" evidence="7">
    <location>
        <begin position="357"/>
        <end position="383"/>
    </location>
</feature>
<feature type="transmembrane region" description="Helical" evidence="7">
    <location>
        <begin position="6"/>
        <end position="26"/>
    </location>
</feature>
<evidence type="ECO:0000256" key="3">
    <source>
        <dbReference type="ARBA" id="ARBA00022519"/>
    </source>
</evidence>
<evidence type="ECO:0000256" key="5">
    <source>
        <dbReference type="ARBA" id="ARBA00022989"/>
    </source>
</evidence>
<dbReference type="NCBIfam" id="TIGR00786">
    <property type="entry name" value="dctM"/>
    <property type="match status" value="1"/>
</dbReference>
<comment type="subcellular location">
    <subcellularLocation>
        <location evidence="1">Cell inner membrane</location>
        <topology evidence="1">Multi-pass membrane protein</topology>
    </subcellularLocation>
</comment>
<name>A0ABU5ZHZ3_9BACL</name>
<dbReference type="PIRSF" id="PIRSF006066">
    <property type="entry name" value="HI0050"/>
    <property type="match status" value="1"/>
</dbReference>
<dbReference type="Proteomes" id="UP001310386">
    <property type="component" value="Unassembled WGS sequence"/>
</dbReference>
<keyword evidence="5 7" id="KW-1133">Transmembrane helix</keyword>
<feature type="transmembrane region" description="Helical" evidence="7">
    <location>
        <begin position="47"/>
        <end position="66"/>
    </location>
</feature>
<feature type="transmembrane region" description="Helical" evidence="7">
    <location>
        <begin position="315"/>
        <end position="345"/>
    </location>
</feature>
<organism evidence="9 10">
    <name type="scientific">Ferviditalea candida</name>
    <dbReference type="NCBI Taxonomy" id="3108399"/>
    <lineage>
        <taxon>Bacteria</taxon>
        <taxon>Bacillati</taxon>
        <taxon>Bacillota</taxon>
        <taxon>Bacilli</taxon>
        <taxon>Bacillales</taxon>
        <taxon>Paenibacillaceae</taxon>
        <taxon>Ferviditalea</taxon>
    </lineage>
</organism>
<comment type="caution">
    <text evidence="9">The sequence shown here is derived from an EMBL/GenBank/DDBJ whole genome shotgun (WGS) entry which is preliminary data.</text>
</comment>
<evidence type="ECO:0000256" key="6">
    <source>
        <dbReference type="ARBA" id="ARBA00023136"/>
    </source>
</evidence>
<dbReference type="EMBL" id="JAYJLD010000010">
    <property type="protein sequence ID" value="MEB3101838.1"/>
    <property type="molecule type" value="Genomic_DNA"/>
</dbReference>
<evidence type="ECO:0000313" key="9">
    <source>
        <dbReference type="EMBL" id="MEB3101838.1"/>
    </source>
</evidence>
<dbReference type="PANTHER" id="PTHR33362:SF2">
    <property type="entry name" value="TRAP TRANSPORTER LARGE PERMEASE PROTEIN"/>
    <property type="match status" value="1"/>
</dbReference>
<accession>A0ABU5ZHZ3</accession>
<feature type="transmembrane region" description="Helical" evidence="7">
    <location>
        <begin position="398"/>
        <end position="422"/>
    </location>
</feature>
<proteinExistence type="predicted"/>
<feature type="transmembrane region" description="Helical" evidence="7">
    <location>
        <begin position="167"/>
        <end position="192"/>
    </location>
</feature>
<gene>
    <name evidence="9" type="ORF">VF724_09190</name>
</gene>
<evidence type="ECO:0000259" key="8">
    <source>
        <dbReference type="Pfam" id="PF06808"/>
    </source>
</evidence>
<keyword evidence="3" id="KW-0997">Cell inner membrane</keyword>